<dbReference type="EMBL" id="FOXA01000009">
    <property type="protein sequence ID" value="SFP62139.1"/>
    <property type="molecule type" value="Genomic_DNA"/>
</dbReference>
<organism evidence="6 7">
    <name type="scientific">Tranquillimonas alkanivorans</name>
    <dbReference type="NCBI Taxonomy" id="441119"/>
    <lineage>
        <taxon>Bacteria</taxon>
        <taxon>Pseudomonadati</taxon>
        <taxon>Pseudomonadota</taxon>
        <taxon>Alphaproteobacteria</taxon>
        <taxon>Rhodobacterales</taxon>
        <taxon>Roseobacteraceae</taxon>
        <taxon>Tranquillimonas</taxon>
    </lineage>
</organism>
<dbReference type="Gene3D" id="3.40.630.30">
    <property type="match status" value="2"/>
</dbReference>
<dbReference type="PANTHER" id="PTHR43792">
    <property type="entry name" value="GNAT FAMILY, PUTATIVE (AFU_ORTHOLOGUE AFUA_3G00765)-RELATED-RELATED"/>
    <property type="match status" value="1"/>
</dbReference>
<evidence type="ECO:0000256" key="1">
    <source>
        <dbReference type="ARBA" id="ARBA00022679"/>
    </source>
</evidence>
<dbReference type="InterPro" id="IPR016181">
    <property type="entry name" value="Acyl_CoA_acyltransferase"/>
</dbReference>
<sequence length="331" mass="36287">MAGPAHTIRTPRLILRPLVSDDAEAVARGVGNYDVARWLAVVPYPYALADAREFLSSPAAAPGTAWAICDAWGLQGIIGIGRELGYWLARPAWGRGYVTEAGDALIDAWFADRRNRSLRSGYFEGNARSAGALAKLGFVETGRAVRFARPLQQDVPVRDMVLSRARWKERRRFRARSGGLRLRELRDSDRGAVRRLLPVCAPSDPPQDSSAPGLRHWIDTVRFRGRPGFRAAVCLPTGRLVGLVRLARDLTLEVALDPAYTAPGDTRRVIRTFADACFARFDIDAVTVRQPGPAAAPGAADDTTSPARLEPAPNVLYRLDRQSFEAPHEVS</sequence>
<dbReference type="OrthoDB" id="9804153at2"/>
<evidence type="ECO:0000259" key="5">
    <source>
        <dbReference type="Pfam" id="PF13302"/>
    </source>
</evidence>
<dbReference type="AlphaFoldDB" id="A0A1I5RUA3"/>
<dbReference type="PANTHER" id="PTHR43792:SF8">
    <property type="entry name" value="[RIBOSOMAL PROTEIN US5]-ALANINE N-ACETYLTRANSFERASE"/>
    <property type="match status" value="1"/>
</dbReference>
<gene>
    <name evidence="6" type="ORF">SAMN04488047_10996</name>
</gene>
<name>A0A1I5RUA3_9RHOB</name>
<reference evidence="6 7" key="1">
    <citation type="submission" date="2016-10" db="EMBL/GenBank/DDBJ databases">
        <authorList>
            <person name="de Groot N.N."/>
        </authorList>
    </citation>
    <scope>NUCLEOTIDE SEQUENCE [LARGE SCALE GENOMIC DNA]</scope>
    <source>
        <strain evidence="6 7">DSM 19547</strain>
    </source>
</reference>
<dbReference type="Proteomes" id="UP000199356">
    <property type="component" value="Unassembled WGS sequence"/>
</dbReference>
<evidence type="ECO:0000256" key="4">
    <source>
        <dbReference type="SAM" id="MobiDB-lite"/>
    </source>
</evidence>
<dbReference type="SUPFAM" id="SSF55729">
    <property type="entry name" value="Acyl-CoA N-acyltransferases (Nat)"/>
    <property type="match status" value="2"/>
</dbReference>
<feature type="region of interest" description="Disordered" evidence="4">
    <location>
        <begin position="290"/>
        <end position="310"/>
    </location>
</feature>
<evidence type="ECO:0000256" key="2">
    <source>
        <dbReference type="ARBA" id="ARBA00023315"/>
    </source>
</evidence>
<feature type="compositionally biased region" description="Low complexity" evidence="4">
    <location>
        <begin position="291"/>
        <end position="307"/>
    </location>
</feature>
<proteinExistence type="inferred from homology"/>
<keyword evidence="2" id="KW-0012">Acyltransferase</keyword>
<dbReference type="RefSeq" id="WP_093422309.1">
    <property type="nucleotide sequence ID" value="NZ_FOXA01000009.1"/>
</dbReference>
<dbReference type="STRING" id="441119.SAMN04488047_10996"/>
<evidence type="ECO:0000313" key="6">
    <source>
        <dbReference type="EMBL" id="SFP62139.1"/>
    </source>
</evidence>
<dbReference type="InterPro" id="IPR000182">
    <property type="entry name" value="GNAT_dom"/>
</dbReference>
<accession>A0A1I5RUA3</accession>
<dbReference type="Pfam" id="PF13302">
    <property type="entry name" value="Acetyltransf_3"/>
    <property type="match status" value="1"/>
</dbReference>
<dbReference type="InterPro" id="IPR051531">
    <property type="entry name" value="N-acetyltransferase"/>
</dbReference>
<dbReference type="GO" id="GO:0016747">
    <property type="term" value="F:acyltransferase activity, transferring groups other than amino-acyl groups"/>
    <property type="evidence" value="ECO:0007669"/>
    <property type="project" value="InterPro"/>
</dbReference>
<comment type="similarity">
    <text evidence="3">Belongs to the acetyltransferase family. RimJ subfamily.</text>
</comment>
<protein>
    <submittedName>
        <fullName evidence="6">Protein N-acetyltransferase, RimJ/RimL family</fullName>
    </submittedName>
</protein>
<evidence type="ECO:0000313" key="7">
    <source>
        <dbReference type="Proteomes" id="UP000199356"/>
    </source>
</evidence>
<keyword evidence="7" id="KW-1185">Reference proteome</keyword>
<evidence type="ECO:0000256" key="3">
    <source>
        <dbReference type="ARBA" id="ARBA00038502"/>
    </source>
</evidence>
<feature type="domain" description="N-acetyltransferase" evidence="5">
    <location>
        <begin position="12"/>
        <end position="139"/>
    </location>
</feature>
<keyword evidence="1 6" id="KW-0808">Transferase</keyword>